<sequence>MHLFNDFDMDFEEDGQESFPDFYLEWDESLSNNRSPHFVESDELCEIIEIYLNESELDKARQSIRYALHFYPNDLEMIYDISILLNDFELWEDILTLVEEYKEQADVWMDGNKICALLHLGMEEDAFLLFQGMKSKYENDSESLSVIYQAMCEALIEVDLFEASLGVINEAVELMGEQVDFYWLKLQAFVSLEEKEKAVEIAEKIEQINPWDTETWLRIGAIYADDLDEAEKAIDAFEFAESLGSKQSYITLRLITLYEKQGIYFKALEKIKVYLNENEDAGPIHILAINMCSQLNLWEEALHYVDEALKFAPEISLLYLYKSNFLAMLGEIQKAKSILEEGIRKTDDSEGELIKEFTKLQEQYPDN</sequence>
<comment type="caution">
    <text evidence="1">The sequence shown here is derived from an EMBL/GenBank/DDBJ whole genome shotgun (WGS) entry which is preliminary data.</text>
</comment>
<dbReference type="InterPro" id="IPR019734">
    <property type="entry name" value="TPR_rpt"/>
</dbReference>
<dbReference type="SMART" id="SM00028">
    <property type="entry name" value="TPR"/>
    <property type="match status" value="4"/>
</dbReference>
<dbReference type="EMBL" id="SNRX01000038">
    <property type="protein sequence ID" value="KAA6300924.1"/>
    <property type="molecule type" value="Genomic_DNA"/>
</dbReference>
<proteinExistence type="predicted"/>
<dbReference type="PANTHER" id="PTHR12558:SF13">
    <property type="entry name" value="CELL DIVISION CYCLE PROTEIN 27 HOMOLOG"/>
    <property type="match status" value="1"/>
</dbReference>
<reference evidence="1 2" key="1">
    <citation type="submission" date="2019-03" db="EMBL/GenBank/DDBJ databases">
        <title>Single cell metagenomics reveals metabolic interactions within the superorganism composed of flagellate Streblomastix strix and complex community of Bacteroidetes bacteria on its surface.</title>
        <authorList>
            <person name="Treitli S.C."/>
            <person name="Kolisko M."/>
            <person name="Husnik F."/>
            <person name="Keeling P."/>
            <person name="Hampl V."/>
        </authorList>
    </citation>
    <scope>NUCLEOTIDE SEQUENCE [LARGE SCALE GENOMIC DNA]</scope>
    <source>
        <strain evidence="1">St1</strain>
    </source>
</reference>
<dbReference type="PANTHER" id="PTHR12558">
    <property type="entry name" value="CELL DIVISION CYCLE 16,23,27"/>
    <property type="match status" value="1"/>
</dbReference>
<accession>A0A5M8NY21</accession>
<organism evidence="1 2">
    <name type="scientific">Candidatus Ordinivivax streblomastigis</name>
    <dbReference type="NCBI Taxonomy" id="2540710"/>
    <lineage>
        <taxon>Bacteria</taxon>
        <taxon>Pseudomonadati</taxon>
        <taxon>Bacteroidota</taxon>
        <taxon>Bacteroidia</taxon>
        <taxon>Bacteroidales</taxon>
        <taxon>Candidatus Ordinivivax</taxon>
    </lineage>
</organism>
<dbReference type="InterPro" id="IPR011990">
    <property type="entry name" value="TPR-like_helical_dom_sf"/>
</dbReference>
<evidence type="ECO:0008006" key="3">
    <source>
        <dbReference type="Google" id="ProtNLM"/>
    </source>
</evidence>
<dbReference type="AlphaFoldDB" id="A0A5M8NY21"/>
<evidence type="ECO:0000313" key="2">
    <source>
        <dbReference type="Proteomes" id="UP000324575"/>
    </source>
</evidence>
<evidence type="ECO:0000313" key="1">
    <source>
        <dbReference type="EMBL" id="KAA6300924.1"/>
    </source>
</evidence>
<name>A0A5M8NY21_9BACT</name>
<dbReference type="SUPFAM" id="SSF48452">
    <property type="entry name" value="TPR-like"/>
    <property type="match status" value="1"/>
</dbReference>
<dbReference type="Proteomes" id="UP000324575">
    <property type="component" value="Unassembled WGS sequence"/>
</dbReference>
<gene>
    <name evidence="1" type="ORF">EZS26_002911</name>
</gene>
<dbReference type="Gene3D" id="1.25.40.10">
    <property type="entry name" value="Tetratricopeptide repeat domain"/>
    <property type="match status" value="1"/>
</dbReference>
<protein>
    <recommendedName>
        <fullName evidence="3">Tetratricopeptide repeat protein</fullName>
    </recommendedName>
</protein>